<proteinExistence type="predicted"/>
<protein>
    <recommendedName>
        <fullName evidence="1">Bacterial bifunctional deaminase-reductase C-terminal domain-containing protein</fullName>
    </recommendedName>
</protein>
<dbReference type="Pfam" id="PF01872">
    <property type="entry name" value="RibD_C"/>
    <property type="match status" value="1"/>
</dbReference>
<dbReference type="AlphaFoldDB" id="A0A1F4USZ7"/>
<dbReference type="PANTHER" id="PTHR38011">
    <property type="entry name" value="DIHYDROFOLATE REDUCTASE FAMILY PROTEIN (AFU_ORTHOLOGUE AFUA_8G06820)"/>
    <property type="match status" value="1"/>
</dbReference>
<dbReference type="Proteomes" id="UP000176608">
    <property type="component" value="Unassembled WGS sequence"/>
</dbReference>
<dbReference type="SUPFAM" id="SSF53597">
    <property type="entry name" value="Dihydrofolate reductase-like"/>
    <property type="match status" value="1"/>
</dbReference>
<dbReference type="GO" id="GO:0009231">
    <property type="term" value="P:riboflavin biosynthetic process"/>
    <property type="evidence" value="ECO:0007669"/>
    <property type="project" value="InterPro"/>
</dbReference>
<dbReference type="GO" id="GO:0008703">
    <property type="term" value="F:5-amino-6-(5-phosphoribosylamino)uracil reductase activity"/>
    <property type="evidence" value="ECO:0007669"/>
    <property type="project" value="InterPro"/>
</dbReference>
<dbReference type="InterPro" id="IPR002734">
    <property type="entry name" value="RibDG_C"/>
</dbReference>
<evidence type="ECO:0000313" key="3">
    <source>
        <dbReference type="Proteomes" id="UP000176608"/>
    </source>
</evidence>
<evidence type="ECO:0000313" key="2">
    <source>
        <dbReference type="EMBL" id="OGC47333.1"/>
    </source>
</evidence>
<feature type="domain" description="Bacterial bifunctional deaminase-reductase C-terminal" evidence="1">
    <location>
        <begin position="3"/>
        <end position="165"/>
    </location>
</feature>
<dbReference type="PANTHER" id="PTHR38011:SF11">
    <property type="entry name" value="2,5-DIAMINO-6-RIBOSYLAMINO-4(3H)-PYRIMIDINONE 5'-PHOSPHATE REDUCTASE"/>
    <property type="match status" value="1"/>
</dbReference>
<sequence length="176" mass="19868">MKVVLLMVITPNGMICRENGEEDFISDRSWKEYVRILNEARNVIWGRKAYENFMGWENAGEKLKDLEGVKKYVLSSNPNLAPSGGFQLVTSVEEYLSEVENEGFDTVMVTGGGKLNSEFMKRGLVDEIILNVEPFILGKGISVFSEEEFEFNLKLQGVREIGSGTLQLKYSINPRS</sequence>
<dbReference type="InterPro" id="IPR050765">
    <property type="entry name" value="Riboflavin_Biosynth_HTPR"/>
</dbReference>
<accession>A0A1F4USZ7</accession>
<dbReference type="InterPro" id="IPR024072">
    <property type="entry name" value="DHFR-like_dom_sf"/>
</dbReference>
<gene>
    <name evidence="2" type="ORF">A2886_00105</name>
</gene>
<evidence type="ECO:0000259" key="1">
    <source>
        <dbReference type="Pfam" id="PF01872"/>
    </source>
</evidence>
<name>A0A1F4USZ7_UNCKA</name>
<reference evidence="2 3" key="1">
    <citation type="journal article" date="2016" name="Nat. Commun.">
        <title>Thousands of microbial genomes shed light on interconnected biogeochemical processes in an aquifer system.</title>
        <authorList>
            <person name="Anantharaman K."/>
            <person name="Brown C.T."/>
            <person name="Hug L.A."/>
            <person name="Sharon I."/>
            <person name="Castelle C.J."/>
            <person name="Probst A.J."/>
            <person name="Thomas B.C."/>
            <person name="Singh A."/>
            <person name="Wilkins M.J."/>
            <person name="Karaoz U."/>
            <person name="Brodie E.L."/>
            <person name="Williams K.H."/>
            <person name="Hubbard S.S."/>
            <person name="Banfield J.F."/>
        </authorList>
    </citation>
    <scope>NUCLEOTIDE SEQUENCE [LARGE SCALE GENOMIC DNA]</scope>
</reference>
<dbReference type="Gene3D" id="3.40.430.10">
    <property type="entry name" value="Dihydrofolate Reductase, subunit A"/>
    <property type="match status" value="1"/>
</dbReference>
<dbReference type="EMBL" id="MEVA01000013">
    <property type="protein sequence ID" value="OGC47333.1"/>
    <property type="molecule type" value="Genomic_DNA"/>
</dbReference>
<comment type="caution">
    <text evidence="2">The sequence shown here is derived from an EMBL/GenBank/DDBJ whole genome shotgun (WGS) entry which is preliminary data.</text>
</comment>
<dbReference type="STRING" id="1802617.A2886_00105"/>
<organism evidence="2 3">
    <name type="scientific">candidate division WWE3 bacterium RIFCSPHIGHO2_01_FULL_42_13</name>
    <dbReference type="NCBI Taxonomy" id="1802617"/>
    <lineage>
        <taxon>Bacteria</taxon>
        <taxon>Katanobacteria</taxon>
    </lineage>
</organism>